<organism evidence="3 4">
    <name type="scientific">Liquidambar formosana</name>
    <name type="common">Formosan gum</name>
    <dbReference type="NCBI Taxonomy" id="63359"/>
    <lineage>
        <taxon>Eukaryota</taxon>
        <taxon>Viridiplantae</taxon>
        <taxon>Streptophyta</taxon>
        <taxon>Embryophyta</taxon>
        <taxon>Tracheophyta</taxon>
        <taxon>Spermatophyta</taxon>
        <taxon>Magnoliopsida</taxon>
        <taxon>eudicotyledons</taxon>
        <taxon>Gunneridae</taxon>
        <taxon>Pentapetalae</taxon>
        <taxon>Saxifragales</taxon>
        <taxon>Altingiaceae</taxon>
        <taxon>Liquidambar</taxon>
    </lineage>
</organism>
<comment type="caution">
    <text evidence="3">The sequence shown here is derived from an EMBL/GenBank/DDBJ whole genome shotgun (WGS) entry which is preliminary data.</text>
</comment>
<dbReference type="PANTHER" id="PTHR46619">
    <property type="entry name" value="RNA RECOGNITION MOTIF XS DOMAIN PROTEIN-RELATED"/>
    <property type="match status" value="1"/>
</dbReference>
<feature type="region of interest" description="Disordered" evidence="1">
    <location>
        <begin position="585"/>
        <end position="636"/>
    </location>
</feature>
<evidence type="ECO:0000259" key="2">
    <source>
        <dbReference type="Pfam" id="PF03468"/>
    </source>
</evidence>
<feature type="compositionally biased region" description="Basic and acidic residues" evidence="1">
    <location>
        <begin position="1"/>
        <end position="11"/>
    </location>
</feature>
<feature type="region of interest" description="Disordered" evidence="1">
    <location>
        <begin position="651"/>
        <end position="672"/>
    </location>
</feature>
<dbReference type="InterPro" id="IPR005380">
    <property type="entry name" value="XS_domain"/>
</dbReference>
<evidence type="ECO:0000313" key="4">
    <source>
        <dbReference type="Proteomes" id="UP001415857"/>
    </source>
</evidence>
<dbReference type="Proteomes" id="UP001415857">
    <property type="component" value="Unassembled WGS sequence"/>
</dbReference>
<reference evidence="3 4" key="1">
    <citation type="journal article" date="2024" name="Plant J.">
        <title>Genome sequences and population genomics reveal climatic adaptation and genomic divergence between two closely related sweetgum species.</title>
        <authorList>
            <person name="Xu W.Q."/>
            <person name="Ren C.Q."/>
            <person name="Zhang X.Y."/>
            <person name="Comes H.P."/>
            <person name="Liu X.H."/>
            <person name="Li Y.G."/>
            <person name="Kettle C.J."/>
            <person name="Jalonen R."/>
            <person name="Gaisberger H."/>
            <person name="Ma Y.Z."/>
            <person name="Qiu Y.X."/>
        </authorList>
    </citation>
    <scope>NUCLEOTIDE SEQUENCE [LARGE SCALE GENOMIC DNA]</scope>
    <source>
        <strain evidence="3">Hangzhou</strain>
    </source>
</reference>
<dbReference type="Gene3D" id="3.30.70.2890">
    <property type="entry name" value="XS domain"/>
    <property type="match status" value="1"/>
</dbReference>
<gene>
    <name evidence="3" type="ORF">L1049_025266</name>
</gene>
<accession>A0AAP0N831</accession>
<dbReference type="Pfam" id="PF03468">
    <property type="entry name" value="XS"/>
    <property type="match status" value="1"/>
</dbReference>
<evidence type="ECO:0000256" key="1">
    <source>
        <dbReference type="SAM" id="MobiDB-lite"/>
    </source>
</evidence>
<feature type="compositionally biased region" description="Basic and acidic residues" evidence="1">
    <location>
        <begin position="22"/>
        <end position="69"/>
    </location>
</feature>
<name>A0AAP0N831_LIQFO</name>
<proteinExistence type="predicted"/>
<dbReference type="AlphaFoldDB" id="A0AAP0N831"/>
<protein>
    <recommendedName>
        <fullName evidence="2">XS domain-containing protein</fullName>
    </recommendedName>
</protein>
<evidence type="ECO:0000313" key="3">
    <source>
        <dbReference type="EMBL" id="KAK9266409.1"/>
    </source>
</evidence>
<feature type="domain" description="XS" evidence="2">
    <location>
        <begin position="783"/>
        <end position="911"/>
    </location>
</feature>
<dbReference type="PANTHER" id="PTHR46619:SF2">
    <property type="entry name" value="XS DOMAIN PROTEIN"/>
    <property type="match status" value="1"/>
</dbReference>
<sequence>MQSQRHDDVRTRSPPATAPANIRDRDYSPLRCRDVQERHSRFERGSGLVERSDRYFDRDRDRDRDRDGQLQKLSQFNEGLPRGESISMKSQWKHLLAEPLKLNNNATPNSKNLTDYVVARISTENESFQGSRFSGLGGHETAVTKPMSLEIDRARKFSPRPPLDFGLAKHSGRVDGRYLSQLENSNVGHYDNEELLIRDTLRRDKVSARELYGEEEKPVFYSKDASHYKMPMSQSETFATLPSAIMKNNFPGSYSDSLYINSDRVGRTHEVLTEPIGYDGYNQIMHFESFTKHESQVSDVSNYRHTQLSPTKCKPRDYTYPEVRRCEWGDLGTLSDEFGGKMASVRGGYGHRDTARASIVDSILGKIDCIESSHGDRLQASRLLEHLRSLQEQPPISNNHDVSGASYLLKQDGEVLGSRSTPLDFTTEVYPDHESLRGTELCGDHENQHLKEDYGFKRDAEHLKEDYSFERDAGPWSCEEKMNRLPMSECDPGLYKIDDSPHGRLTTEELGLYDLSENMHKRKRGMDRKLNRHSHYIHDLSDGNGQLTGQEMDSEFLSNKPGHSMPGHSQNRKAVRAFDEKSSYRISNPDDLLSSHKPPASIQRHLSKPRMSAGKDKQKWLRPGPPNVSNPSLGNRKPYKSLKRRVDHFHGSCHASGGDPSEAKVIPVKTDPPEDSEEFKQLVCSAFFKFIRQLNENPAQRRRYTEEGKAASLKCSICGSDSKEFADIQSLAMHTIKSLKIGFRAQHLGFHRALCVLRGWNSAVAPNSSWVRLPDAQAVALKEDLVIWPPVVIIQNSSIGNNEPDERMIVTIEVLETMLREMGFGGGKTKVCRGKAANQSIMVVKFNGTLSGLQEAEKLHKFYAENKHGRAEFQEISSDSGNGRSKESRNAIVDKAEDVLYGYLGIAGDLDKLDFETKKRSVVKSKKKIQAIADAPLKTE</sequence>
<dbReference type="EMBL" id="JBBPBK010000153">
    <property type="protein sequence ID" value="KAK9266409.1"/>
    <property type="molecule type" value="Genomic_DNA"/>
</dbReference>
<keyword evidence="4" id="KW-1185">Reference proteome</keyword>
<feature type="region of interest" description="Disordered" evidence="1">
    <location>
        <begin position="1"/>
        <end position="84"/>
    </location>
</feature>
<dbReference type="InterPro" id="IPR038588">
    <property type="entry name" value="XS_domain_sf"/>
</dbReference>
<dbReference type="GO" id="GO:0031047">
    <property type="term" value="P:regulatory ncRNA-mediated gene silencing"/>
    <property type="evidence" value="ECO:0007669"/>
    <property type="project" value="InterPro"/>
</dbReference>